<name>A0ABT8T4R3_9BACT</name>
<evidence type="ECO:0000256" key="2">
    <source>
        <dbReference type="ARBA" id="ARBA00022617"/>
    </source>
</evidence>
<dbReference type="InterPro" id="IPR009056">
    <property type="entry name" value="Cyt_c-like_dom"/>
</dbReference>
<dbReference type="InterPro" id="IPR051013">
    <property type="entry name" value="MBL_superfamily_lactonases"/>
</dbReference>
<comment type="caution">
    <text evidence="10">The sequence shown here is derived from an EMBL/GenBank/DDBJ whole genome shotgun (WGS) entry which is preliminary data.</text>
</comment>
<sequence>MKKLFFCATLLISVLFGDESFELNATNPIKIDIISLKQNKVNLKNIIPQSTPNELAALTLYSQKEAINEHNIILASGKDFVALIDTGYEKTIDELKTALNARALTPEQITHVIITHSHQDHIGGVKALPNAQILVNEKELGFWQEKSSTEGLNIKTFAPNTELIQGSGIYAIAAYGHTPGHSVIAFGASGTSEAELFASAKFLFLADIFHAYELQAAAPVVASVWDHNKADAIEARKKVINALKAHKTSFIGTHMPYSKRVKFDENSAKIMANLIQSEYIGLLKAHSNEVGLSNGKELYNNICAACHGSKADVKYAGVVPNLCDVNTIADYAWHYKKGTRNRYNMTEIMQEKIKTLSKQDFLDTELYIKSICPRLAKSEEANKEAAGKSSQKSSTPKVQK</sequence>
<gene>
    <name evidence="10" type="ORF">Q2362_00235</name>
</gene>
<keyword evidence="6 7" id="KW-0408">Iron</keyword>
<evidence type="ECO:0000256" key="5">
    <source>
        <dbReference type="ARBA" id="ARBA00022833"/>
    </source>
</evidence>
<comment type="similarity">
    <text evidence="1">Belongs to the metallo-beta-lactamase superfamily.</text>
</comment>
<dbReference type="Pfam" id="PF00034">
    <property type="entry name" value="Cytochrom_C"/>
    <property type="match status" value="1"/>
</dbReference>
<evidence type="ECO:0000256" key="4">
    <source>
        <dbReference type="ARBA" id="ARBA00022801"/>
    </source>
</evidence>
<dbReference type="EMBL" id="JAULJQ010000001">
    <property type="protein sequence ID" value="MDO2408524.1"/>
    <property type="molecule type" value="Genomic_DNA"/>
</dbReference>
<keyword evidence="4" id="KW-0378">Hydrolase</keyword>
<feature type="compositionally biased region" description="Polar residues" evidence="8">
    <location>
        <begin position="388"/>
        <end position="400"/>
    </location>
</feature>
<dbReference type="SUPFAM" id="SSF56281">
    <property type="entry name" value="Metallo-hydrolase/oxidoreductase"/>
    <property type="match status" value="1"/>
</dbReference>
<dbReference type="Gene3D" id="1.10.760.10">
    <property type="entry name" value="Cytochrome c-like domain"/>
    <property type="match status" value="1"/>
</dbReference>
<dbReference type="PROSITE" id="PS51007">
    <property type="entry name" value="CYTC"/>
    <property type="match status" value="1"/>
</dbReference>
<dbReference type="SMART" id="SM00849">
    <property type="entry name" value="Lactamase_B"/>
    <property type="match status" value="1"/>
</dbReference>
<evidence type="ECO:0000313" key="10">
    <source>
        <dbReference type="EMBL" id="MDO2408524.1"/>
    </source>
</evidence>
<evidence type="ECO:0000256" key="6">
    <source>
        <dbReference type="ARBA" id="ARBA00023004"/>
    </source>
</evidence>
<keyword evidence="2 7" id="KW-0349">Heme</keyword>
<evidence type="ECO:0000256" key="3">
    <source>
        <dbReference type="ARBA" id="ARBA00022723"/>
    </source>
</evidence>
<evidence type="ECO:0000313" key="11">
    <source>
        <dbReference type="Proteomes" id="UP001171111"/>
    </source>
</evidence>
<feature type="domain" description="Cytochrome c" evidence="9">
    <location>
        <begin position="290"/>
        <end position="372"/>
    </location>
</feature>
<feature type="region of interest" description="Disordered" evidence="8">
    <location>
        <begin position="380"/>
        <end position="400"/>
    </location>
</feature>
<keyword evidence="5" id="KW-0862">Zinc</keyword>
<dbReference type="Gene3D" id="3.60.15.10">
    <property type="entry name" value="Ribonuclease Z/Hydroxyacylglutathione hydrolase-like"/>
    <property type="match status" value="1"/>
</dbReference>
<dbReference type="InterPro" id="IPR036866">
    <property type="entry name" value="RibonucZ/Hydroxyglut_hydro"/>
</dbReference>
<dbReference type="Proteomes" id="UP001171111">
    <property type="component" value="Unassembled WGS sequence"/>
</dbReference>
<keyword evidence="11" id="KW-1185">Reference proteome</keyword>
<accession>A0ABT8T4R3</accession>
<evidence type="ECO:0000259" key="9">
    <source>
        <dbReference type="PROSITE" id="PS51007"/>
    </source>
</evidence>
<dbReference type="PANTHER" id="PTHR42978">
    <property type="entry name" value="QUORUM-QUENCHING LACTONASE YTNP-RELATED-RELATED"/>
    <property type="match status" value="1"/>
</dbReference>
<keyword evidence="3 7" id="KW-0479">Metal-binding</keyword>
<dbReference type="InterPro" id="IPR036909">
    <property type="entry name" value="Cyt_c-like_dom_sf"/>
</dbReference>
<proteinExistence type="inferred from homology"/>
<reference evidence="10 11" key="1">
    <citation type="submission" date="2023-06" db="EMBL/GenBank/DDBJ databases">
        <title>Campylobacter magnum sp. nov., isolated from cecal contents of domestic pigs (Sus scrofa domesticus).</title>
        <authorList>
            <person name="Papic B."/>
            <person name="Gruntar I."/>
        </authorList>
    </citation>
    <scope>NUCLEOTIDE SEQUENCE [LARGE SCALE GENOMIC DNA]</scope>
    <source>
        <strain evidence="11">34484-21</strain>
    </source>
</reference>
<organism evidence="10 11">
    <name type="scientific">Campylobacter magnus</name>
    <dbReference type="NCBI Taxonomy" id="3026462"/>
    <lineage>
        <taxon>Bacteria</taxon>
        <taxon>Pseudomonadati</taxon>
        <taxon>Campylobacterota</taxon>
        <taxon>Epsilonproteobacteria</taxon>
        <taxon>Campylobacterales</taxon>
        <taxon>Campylobacteraceae</taxon>
        <taxon>Campylobacter</taxon>
    </lineage>
</organism>
<evidence type="ECO:0000256" key="7">
    <source>
        <dbReference type="PROSITE-ProRule" id="PRU00433"/>
    </source>
</evidence>
<dbReference type="InterPro" id="IPR001279">
    <property type="entry name" value="Metallo-B-lactamas"/>
</dbReference>
<protein>
    <submittedName>
        <fullName evidence="10">MBL fold metallo-hydrolase</fullName>
    </submittedName>
</protein>
<dbReference type="Pfam" id="PF00753">
    <property type="entry name" value="Lactamase_B"/>
    <property type="match status" value="1"/>
</dbReference>
<dbReference type="RefSeq" id="WP_302243240.1">
    <property type="nucleotide sequence ID" value="NZ_JAULJQ010000001.1"/>
</dbReference>
<dbReference type="SUPFAM" id="SSF46626">
    <property type="entry name" value="Cytochrome c"/>
    <property type="match status" value="1"/>
</dbReference>
<evidence type="ECO:0000256" key="1">
    <source>
        <dbReference type="ARBA" id="ARBA00007749"/>
    </source>
</evidence>
<evidence type="ECO:0000256" key="8">
    <source>
        <dbReference type="SAM" id="MobiDB-lite"/>
    </source>
</evidence>